<organism evidence="1 2">
    <name type="scientific">Cannabis sativa</name>
    <name type="common">Hemp</name>
    <name type="synonym">Marijuana</name>
    <dbReference type="NCBI Taxonomy" id="3483"/>
    <lineage>
        <taxon>Eukaryota</taxon>
        <taxon>Viridiplantae</taxon>
        <taxon>Streptophyta</taxon>
        <taxon>Embryophyta</taxon>
        <taxon>Tracheophyta</taxon>
        <taxon>Spermatophyta</taxon>
        <taxon>Magnoliopsida</taxon>
        <taxon>eudicotyledons</taxon>
        <taxon>Gunneridae</taxon>
        <taxon>Pentapetalae</taxon>
        <taxon>rosids</taxon>
        <taxon>fabids</taxon>
        <taxon>Rosales</taxon>
        <taxon>Cannabaceae</taxon>
        <taxon>Cannabis</taxon>
    </lineage>
</organism>
<protein>
    <submittedName>
        <fullName evidence="1">Uncharacterized protein</fullName>
    </submittedName>
</protein>
<dbReference type="Gramene" id="evm.model.05.1366">
    <property type="protein sequence ID" value="cds.evm.model.05.1366"/>
    <property type="gene ID" value="evm.TU.05.1366"/>
</dbReference>
<reference evidence="1" key="1">
    <citation type="submission" date="2018-11" db="EMBL/GenBank/DDBJ databases">
        <authorList>
            <person name="Grassa J C."/>
        </authorList>
    </citation>
    <scope>NUCLEOTIDE SEQUENCE [LARGE SCALE GENOMIC DNA]</scope>
</reference>
<dbReference type="Proteomes" id="UP000596661">
    <property type="component" value="Chromosome 5"/>
</dbReference>
<proteinExistence type="predicted"/>
<dbReference type="AlphaFoldDB" id="A0A803PL20"/>
<accession>A0A803PL20</accession>
<keyword evidence="2" id="KW-1185">Reference proteome</keyword>
<dbReference type="EnsemblPlants" id="evm.model.05.1366">
    <property type="protein sequence ID" value="cds.evm.model.05.1366"/>
    <property type="gene ID" value="evm.TU.05.1366"/>
</dbReference>
<evidence type="ECO:0000313" key="1">
    <source>
        <dbReference type="EnsemblPlants" id="cds.evm.model.05.1366"/>
    </source>
</evidence>
<sequence length="104" mass="12593">MSTRKNKHELLTLKEIKKEPCCEITPQMQKYLDDYKRFENEQLVNEWRYLQLQQEFYKTNVWPAQTPRFPEGCRRCRLGYFNGKPVKTGSLCKYCKSHPHGKEF</sequence>
<dbReference type="EMBL" id="UZAU01000532">
    <property type="status" value="NOT_ANNOTATED_CDS"/>
    <property type="molecule type" value="Genomic_DNA"/>
</dbReference>
<evidence type="ECO:0000313" key="2">
    <source>
        <dbReference type="Proteomes" id="UP000596661"/>
    </source>
</evidence>
<reference evidence="1" key="2">
    <citation type="submission" date="2021-03" db="UniProtKB">
        <authorList>
            <consortium name="EnsemblPlants"/>
        </authorList>
    </citation>
    <scope>IDENTIFICATION</scope>
</reference>
<name>A0A803PL20_CANSA</name>